<feature type="domain" description="Transposase DDE" evidence="3">
    <location>
        <begin position="383"/>
        <end position="507"/>
    </location>
</feature>
<accession>A0ABU9HV85</accession>
<dbReference type="PANTHER" id="PTHR33408">
    <property type="entry name" value="TRANSPOSASE"/>
    <property type="match status" value="1"/>
</dbReference>
<evidence type="ECO:0000313" key="4">
    <source>
        <dbReference type="EMBL" id="MEL1243837.1"/>
    </source>
</evidence>
<reference evidence="4 5" key="1">
    <citation type="submission" date="2024-04" db="EMBL/GenBank/DDBJ databases">
        <title>Flavobacterium sp. DGU11 16S ribosomal RNA gene Genome sequencing and assembly.</title>
        <authorList>
            <person name="Park S."/>
        </authorList>
    </citation>
    <scope>NUCLEOTIDE SEQUENCE [LARGE SCALE GENOMIC DNA]</scope>
    <source>
        <strain evidence="4 5">DGU11</strain>
    </source>
</reference>
<comment type="caution">
    <text evidence="4">The sequence shown here is derived from an EMBL/GenBank/DDBJ whole genome shotgun (WGS) entry which is preliminary data.</text>
</comment>
<dbReference type="Pfam" id="PF13751">
    <property type="entry name" value="DDE_Tnp_1_6"/>
    <property type="match status" value="1"/>
</dbReference>
<dbReference type="RefSeq" id="WP_341696155.1">
    <property type="nucleotide sequence ID" value="NZ_JBBYHR010000003.1"/>
</dbReference>
<proteinExistence type="predicted"/>
<dbReference type="NCBIfam" id="NF033551">
    <property type="entry name" value="transpos_IS1182"/>
    <property type="match status" value="1"/>
</dbReference>
<evidence type="ECO:0000259" key="3">
    <source>
        <dbReference type="Pfam" id="PF13751"/>
    </source>
</evidence>
<evidence type="ECO:0000259" key="2">
    <source>
        <dbReference type="Pfam" id="PF05598"/>
    </source>
</evidence>
<dbReference type="Proteomes" id="UP001464555">
    <property type="component" value="Unassembled WGS sequence"/>
</dbReference>
<feature type="region of interest" description="Disordered" evidence="1">
    <location>
        <begin position="311"/>
        <end position="330"/>
    </location>
</feature>
<sequence>MSKKVTFKTYSQNQLSLLPPSYDDLVAANHPVRVVNYIIDQLDITALEKEYKGGGSSSYHPRMLLKVLVYAYLRNVYSSRKIEQALQENIHFMWLSGQSKPDHGTINNFRGQRLRNQLKQIFTQVVLLLQEAGVLSIKDLYIDGTKIEANANRYTFVWAKSAKTSRERIQKQLKDIWAYVEKVYREEQKELNEPDFTAIDPEKIAATIDQINEALKDKPVDKEIKRKLDYGKKNWPKNLQKYKEQEEILGGRNSYSKTDPDATFMRMKEDHMGNGQLKPGYNLQASSNNQYITNYTLAQTTADTTTLKDHLNEHSNSYGESPDSVTADAGYGSEENYTYLEENEITGFVKYNYFHKEQHDKKRAENPFLPDNLFYNEEQDIYYCPIGQPMINIGIRQDTTKTGFEQTYVRYQAQNCAGCPLRGQCHKAKGNRIIERNYNLLRLKKQAKELLLSEEGVAKRKRRCWEIEAIFANIKQNMNFRRFMLRGLDKVSVETGLLALAHNLKKFSTSPTLAI</sequence>
<protein>
    <submittedName>
        <fullName evidence="4">IS1182 family transposase</fullName>
    </submittedName>
</protein>
<organism evidence="4 5">
    <name type="scientific">Flavobacterium arundinis</name>
    <dbReference type="NCBI Taxonomy" id="3139143"/>
    <lineage>
        <taxon>Bacteria</taxon>
        <taxon>Pseudomonadati</taxon>
        <taxon>Bacteroidota</taxon>
        <taxon>Flavobacteriia</taxon>
        <taxon>Flavobacteriales</taxon>
        <taxon>Flavobacteriaceae</taxon>
        <taxon>Flavobacterium</taxon>
    </lineage>
</organism>
<dbReference type="EMBL" id="JBBYHR010000003">
    <property type="protein sequence ID" value="MEL1243837.1"/>
    <property type="molecule type" value="Genomic_DNA"/>
</dbReference>
<dbReference type="InterPro" id="IPR025668">
    <property type="entry name" value="Tnp_DDE_dom"/>
</dbReference>
<gene>
    <name evidence="4" type="ORF">AAEO56_06145</name>
</gene>
<evidence type="ECO:0000313" key="5">
    <source>
        <dbReference type="Proteomes" id="UP001464555"/>
    </source>
</evidence>
<feature type="domain" description="Transposase InsH N-terminal" evidence="2">
    <location>
        <begin position="21"/>
        <end position="110"/>
    </location>
</feature>
<dbReference type="InterPro" id="IPR008490">
    <property type="entry name" value="Transposase_InsH_N"/>
</dbReference>
<keyword evidence="5" id="KW-1185">Reference proteome</keyword>
<name>A0ABU9HV85_9FLAO</name>
<dbReference type="InterPro" id="IPR047629">
    <property type="entry name" value="IS1182_transpos"/>
</dbReference>
<dbReference type="Pfam" id="PF05598">
    <property type="entry name" value="DUF772"/>
    <property type="match status" value="1"/>
</dbReference>
<evidence type="ECO:0000256" key="1">
    <source>
        <dbReference type="SAM" id="MobiDB-lite"/>
    </source>
</evidence>
<dbReference type="PANTHER" id="PTHR33408:SF2">
    <property type="entry name" value="TRANSPOSASE DDE DOMAIN-CONTAINING PROTEIN"/>
    <property type="match status" value="1"/>
</dbReference>